<proteinExistence type="predicted"/>
<protein>
    <submittedName>
        <fullName evidence="1">Uncharacterized protein</fullName>
    </submittedName>
</protein>
<sequence>MFGGFNVGINNIIQKTKYQNIDIIIAGEELTKSSTILNNLYTKENV</sequence>
<reference evidence="2" key="1">
    <citation type="journal article" date="2024" name="FEMS Microbiol. Lett.">
        <title>Genomic insights into Spiroplasma endosymbionts that induce male-killing and protective phenotypes in the pea aphid.</title>
        <authorList>
            <person name="Arai H."/>
            <person name="Legeai F."/>
            <person name="Kageyama D."/>
            <person name="Sugio A."/>
            <person name="Simon J.C."/>
        </authorList>
    </citation>
    <scope>NUCLEOTIDE SEQUENCE [LARGE SCALE GENOMIC DNA]</scope>
    <source>
        <strain evidence="2">sAp269</strain>
    </source>
</reference>
<dbReference type="Proteomes" id="UP001473424">
    <property type="component" value="Chromosome"/>
</dbReference>
<evidence type="ECO:0000313" key="2">
    <source>
        <dbReference type="Proteomes" id="UP001473424"/>
    </source>
</evidence>
<organism evidence="1 2">
    <name type="scientific">Spiroplasma ixodetis</name>
    <dbReference type="NCBI Taxonomy" id="2141"/>
    <lineage>
        <taxon>Bacteria</taxon>
        <taxon>Bacillati</taxon>
        <taxon>Mycoplasmatota</taxon>
        <taxon>Mollicutes</taxon>
        <taxon>Entomoplasmatales</taxon>
        <taxon>Spiroplasmataceae</taxon>
        <taxon>Spiroplasma</taxon>
    </lineage>
</organism>
<name>A0ABN7BZ95_9MOLU</name>
<gene>
    <name evidence="1" type="ORF">SAP269_21000</name>
</gene>
<evidence type="ECO:0000313" key="1">
    <source>
        <dbReference type="EMBL" id="BET39511.1"/>
    </source>
</evidence>
<accession>A0ABN7BZ95</accession>
<dbReference type="EMBL" id="AP028955">
    <property type="protein sequence ID" value="BET39511.1"/>
    <property type="molecule type" value="Genomic_DNA"/>
</dbReference>
<keyword evidence="2" id="KW-1185">Reference proteome</keyword>